<evidence type="ECO:0000259" key="5">
    <source>
        <dbReference type="PROSITE" id="PS51007"/>
    </source>
</evidence>
<evidence type="ECO:0000256" key="3">
    <source>
        <dbReference type="ARBA" id="ARBA00023004"/>
    </source>
</evidence>
<proteinExistence type="predicted"/>
<keyword evidence="4" id="KW-0472">Membrane</keyword>
<evidence type="ECO:0000256" key="4">
    <source>
        <dbReference type="SAM" id="Phobius"/>
    </source>
</evidence>
<organism evidence="7">
    <name type="scientific">freshwater metagenome</name>
    <dbReference type="NCBI Taxonomy" id="449393"/>
    <lineage>
        <taxon>unclassified sequences</taxon>
        <taxon>metagenomes</taxon>
        <taxon>ecological metagenomes</taxon>
    </lineage>
</organism>
<dbReference type="GO" id="GO:0009055">
    <property type="term" value="F:electron transfer activity"/>
    <property type="evidence" value="ECO:0007669"/>
    <property type="project" value="InterPro"/>
</dbReference>
<keyword evidence="3" id="KW-0408">Iron</keyword>
<reference evidence="7" key="1">
    <citation type="submission" date="2020-05" db="EMBL/GenBank/DDBJ databases">
        <authorList>
            <person name="Chiriac C."/>
            <person name="Salcher M."/>
            <person name="Ghai R."/>
            <person name="Kavagutti S V."/>
        </authorList>
    </citation>
    <scope>NUCLEOTIDE SEQUENCE</scope>
</reference>
<keyword evidence="4" id="KW-1133">Transmembrane helix</keyword>
<evidence type="ECO:0000313" key="7">
    <source>
        <dbReference type="EMBL" id="CAB4764968.1"/>
    </source>
</evidence>
<feature type="transmembrane region" description="Helical" evidence="4">
    <location>
        <begin position="6"/>
        <end position="25"/>
    </location>
</feature>
<evidence type="ECO:0000313" key="8">
    <source>
        <dbReference type="EMBL" id="CAB5067832.1"/>
    </source>
</evidence>
<dbReference type="SUPFAM" id="SSF46626">
    <property type="entry name" value="Cytochrome c"/>
    <property type="match status" value="2"/>
</dbReference>
<dbReference type="EMBL" id="CAFBQP010000115">
    <property type="protein sequence ID" value="CAB5067832.1"/>
    <property type="molecule type" value="Genomic_DNA"/>
</dbReference>
<keyword evidence="1" id="KW-0349">Heme</keyword>
<name>A0A6J6V129_9ZZZZ</name>
<gene>
    <name evidence="6" type="ORF">UFOPK2602_01845</name>
    <name evidence="7" type="ORF">UFOPK2806_01985</name>
    <name evidence="8" type="ORF">UFOPK4306_02195</name>
</gene>
<keyword evidence="2" id="KW-0479">Metal-binding</keyword>
<evidence type="ECO:0000256" key="2">
    <source>
        <dbReference type="ARBA" id="ARBA00022723"/>
    </source>
</evidence>
<dbReference type="GO" id="GO:0020037">
    <property type="term" value="F:heme binding"/>
    <property type="evidence" value="ECO:0007669"/>
    <property type="project" value="InterPro"/>
</dbReference>
<dbReference type="EMBL" id="CAEZXX010000154">
    <property type="protein sequence ID" value="CAB4722595.1"/>
    <property type="molecule type" value="Genomic_DNA"/>
</dbReference>
<dbReference type="PROSITE" id="PS51007">
    <property type="entry name" value="CYTC"/>
    <property type="match status" value="2"/>
</dbReference>
<dbReference type="InterPro" id="IPR009056">
    <property type="entry name" value="Cyt_c-like_dom"/>
</dbReference>
<dbReference type="EMBL" id="CAEZYY010000034">
    <property type="protein sequence ID" value="CAB4764968.1"/>
    <property type="molecule type" value="Genomic_DNA"/>
</dbReference>
<dbReference type="GO" id="GO:0046872">
    <property type="term" value="F:metal ion binding"/>
    <property type="evidence" value="ECO:0007669"/>
    <property type="project" value="UniProtKB-KW"/>
</dbReference>
<feature type="domain" description="Cytochrome c" evidence="5">
    <location>
        <begin position="100"/>
        <end position="207"/>
    </location>
</feature>
<accession>A0A6J6V129</accession>
<dbReference type="Gene3D" id="1.10.760.10">
    <property type="entry name" value="Cytochrome c-like domain"/>
    <property type="match status" value="2"/>
</dbReference>
<evidence type="ECO:0000256" key="1">
    <source>
        <dbReference type="ARBA" id="ARBA00022617"/>
    </source>
</evidence>
<feature type="domain" description="Cytochrome c" evidence="5">
    <location>
        <begin position="267"/>
        <end position="373"/>
    </location>
</feature>
<protein>
    <submittedName>
        <fullName evidence="7">Unannotated protein</fullName>
    </submittedName>
</protein>
<evidence type="ECO:0000313" key="6">
    <source>
        <dbReference type="EMBL" id="CAB4722595.1"/>
    </source>
</evidence>
<feature type="transmembrane region" description="Helical" evidence="4">
    <location>
        <begin position="66"/>
        <end position="85"/>
    </location>
</feature>
<dbReference type="InterPro" id="IPR036909">
    <property type="entry name" value="Cyt_c-like_dom_sf"/>
</dbReference>
<keyword evidence="4" id="KW-0812">Transmembrane</keyword>
<dbReference type="Pfam" id="PF13442">
    <property type="entry name" value="Cytochrome_CBB3"/>
    <property type="match status" value="1"/>
</dbReference>
<dbReference type="Pfam" id="PF00034">
    <property type="entry name" value="Cytochrom_C"/>
    <property type="match status" value="1"/>
</dbReference>
<sequence>MIATNITTTVAVVFAVFFIGGWLVYGGLNLRQSRRETGSEVELAANRKPYYDDETLEGPKLERTQLLGVLLLAVITIGLPLYWILEPGRQRGATAGWVDRFERKGAGLFDVTANGGFNCAGCHGGMKAGGGQAPYAITDPDTGEVKSVQWNAPALDTVLYRYSADEVRFILTYGRPFSPMSAWATDGGGPMNDQQIDWLIEYIRSIQIAPDGCTVANVAPFDTKRGPQFGNRDATPADPARCDGGVIPTSISEELQKSAEADVASGKYQSIGEALFSSSYKAGSFSCARCHTRGWSYGDPKQTGGGALGPNLTGGSVVRQCVTKEQLTAFLKVGSHYGAKYCENGQGSGRMPGFGGVLTPKQLEEIVEYVRGL</sequence>
<dbReference type="AlphaFoldDB" id="A0A6J6V129"/>